<dbReference type="Pfam" id="PF13173">
    <property type="entry name" value="AAA_14"/>
    <property type="match status" value="1"/>
</dbReference>
<keyword evidence="3" id="KW-0067">ATP-binding</keyword>
<dbReference type="InterPro" id="IPR025420">
    <property type="entry name" value="DUF4143"/>
</dbReference>
<dbReference type="GO" id="GO:0005524">
    <property type="term" value="F:ATP binding"/>
    <property type="evidence" value="ECO:0007669"/>
    <property type="project" value="UniProtKB-KW"/>
</dbReference>
<dbReference type="AlphaFoldDB" id="A0AB39KXZ0"/>
<accession>A0AB39KXZ0</accession>
<organism evidence="3">
    <name type="scientific">Caulobacter sp. 73W</name>
    <dbReference type="NCBI Taxonomy" id="3161137"/>
    <lineage>
        <taxon>Bacteria</taxon>
        <taxon>Pseudomonadati</taxon>
        <taxon>Pseudomonadota</taxon>
        <taxon>Alphaproteobacteria</taxon>
        <taxon>Caulobacterales</taxon>
        <taxon>Caulobacteraceae</taxon>
        <taxon>Caulobacter</taxon>
    </lineage>
</organism>
<sequence length="389" mass="42637">MALNGPRQSGKTTLAKYVAGAEYTYLTLDDATVLEAAKTDPTGFVRGLDRAVIDEIQRAPDLMLALKKAVDDDRRPGRFLITGSANLLTVATTKESLTGRMELVALLPLAQAEIRDQSSASFLATAFEGAAPAIGRPLTGTDLVDTVLTGGYPGVLERQTPQRRRAWCTSYIEAIAERDVRDISALHKPGEIPNLVREAARHAAQLLNAQSIASDLRLTSRTVESYLGVLEQLFLVKRLEPWHRNDLSRLIKTPKLHFVDSALLAAMSAVTSERISADRSRFGAVLETFVFAELQRLATFHDEALRFSFYRDKDQLEVDFVLENDAGQMIGIEVKAAATVTAADFKGLRKLAELNAKTFRSGLVLYDGDTVIPFGENLYAAPLSSLWSP</sequence>
<dbReference type="PANTHER" id="PTHR43566">
    <property type="entry name" value="CONSERVED PROTEIN"/>
    <property type="match status" value="1"/>
</dbReference>
<proteinExistence type="predicted"/>
<name>A0AB39KXZ0_9CAUL</name>
<gene>
    <name evidence="3" type="ORF">ABOZ73_07545</name>
</gene>
<evidence type="ECO:0000259" key="1">
    <source>
        <dbReference type="Pfam" id="PF13173"/>
    </source>
</evidence>
<dbReference type="Pfam" id="PF13635">
    <property type="entry name" value="DUF4143"/>
    <property type="match status" value="1"/>
</dbReference>
<dbReference type="RefSeq" id="WP_369062028.1">
    <property type="nucleotide sequence ID" value="NZ_CP158375.1"/>
</dbReference>
<keyword evidence="3" id="KW-0547">Nucleotide-binding</keyword>
<dbReference type="InterPro" id="IPR027417">
    <property type="entry name" value="P-loop_NTPase"/>
</dbReference>
<reference evidence="3" key="1">
    <citation type="submission" date="2024-06" db="EMBL/GenBank/DDBJ databases">
        <title>Caulobacter inopinatus, sp. nov.</title>
        <authorList>
            <person name="Donachie S.P."/>
        </authorList>
    </citation>
    <scope>NUCLEOTIDE SEQUENCE</scope>
    <source>
        <strain evidence="3">73W</strain>
    </source>
</reference>
<evidence type="ECO:0000259" key="2">
    <source>
        <dbReference type="Pfam" id="PF13635"/>
    </source>
</evidence>
<protein>
    <submittedName>
        <fullName evidence="3">ATP-binding protein</fullName>
    </submittedName>
</protein>
<dbReference type="PANTHER" id="PTHR43566:SF2">
    <property type="entry name" value="DUF4143 DOMAIN-CONTAINING PROTEIN"/>
    <property type="match status" value="1"/>
</dbReference>
<evidence type="ECO:0000313" key="3">
    <source>
        <dbReference type="EMBL" id="XDO98261.1"/>
    </source>
</evidence>
<dbReference type="EMBL" id="CP158375">
    <property type="protein sequence ID" value="XDO98261.1"/>
    <property type="molecule type" value="Genomic_DNA"/>
</dbReference>
<feature type="domain" description="AAA" evidence="1">
    <location>
        <begin position="2"/>
        <end position="114"/>
    </location>
</feature>
<dbReference type="InterPro" id="IPR041682">
    <property type="entry name" value="AAA_14"/>
</dbReference>
<dbReference type="SUPFAM" id="SSF52540">
    <property type="entry name" value="P-loop containing nucleoside triphosphate hydrolases"/>
    <property type="match status" value="1"/>
</dbReference>
<feature type="domain" description="DUF4143" evidence="2">
    <location>
        <begin position="177"/>
        <end position="336"/>
    </location>
</feature>